<dbReference type="SMART" id="SM00553">
    <property type="entry name" value="SEP"/>
    <property type="match status" value="1"/>
</dbReference>
<evidence type="ECO:0000259" key="2">
    <source>
        <dbReference type="PROSITE" id="PS50033"/>
    </source>
</evidence>
<evidence type="ECO:0000313" key="5">
    <source>
        <dbReference type="Proteomes" id="UP000410492"/>
    </source>
</evidence>
<name>A0A653C248_CALMS</name>
<evidence type="ECO:0000256" key="1">
    <source>
        <dbReference type="SAM" id="MobiDB-lite"/>
    </source>
</evidence>
<dbReference type="Pfam" id="PF14555">
    <property type="entry name" value="UBA_4"/>
    <property type="match status" value="1"/>
</dbReference>
<evidence type="ECO:0000313" key="4">
    <source>
        <dbReference type="EMBL" id="VEN41583.1"/>
    </source>
</evidence>
<dbReference type="PROSITE" id="PS51399">
    <property type="entry name" value="SEP"/>
    <property type="match status" value="1"/>
</dbReference>
<dbReference type="CDD" id="cd14348">
    <property type="entry name" value="UBA_p47"/>
    <property type="match status" value="1"/>
</dbReference>
<dbReference type="InterPro" id="IPR029071">
    <property type="entry name" value="Ubiquitin-like_domsf"/>
</dbReference>
<proteinExistence type="predicted"/>
<accession>A0A653C248</accession>
<feature type="domain" description="UBX" evidence="2">
    <location>
        <begin position="287"/>
        <end position="363"/>
    </location>
</feature>
<protein>
    <submittedName>
        <fullName evidence="4">Uncharacterized protein</fullName>
    </submittedName>
</protein>
<dbReference type="GO" id="GO:0031468">
    <property type="term" value="P:nuclear membrane reassembly"/>
    <property type="evidence" value="ECO:0007669"/>
    <property type="project" value="TreeGrafter"/>
</dbReference>
<keyword evidence="5" id="KW-1185">Reference proteome</keyword>
<dbReference type="CDD" id="cd01770">
    <property type="entry name" value="UBX_UBXN2"/>
    <property type="match status" value="1"/>
</dbReference>
<dbReference type="SUPFAM" id="SSF46934">
    <property type="entry name" value="UBA-like"/>
    <property type="match status" value="1"/>
</dbReference>
<dbReference type="Pfam" id="PF08059">
    <property type="entry name" value="SEP"/>
    <property type="match status" value="1"/>
</dbReference>
<dbReference type="GO" id="GO:0000045">
    <property type="term" value="P:autophagosome assembly"/>
    <property type="evidence" value="ECO:0007669"/>
    <property type="project" value="TreeGrafter"/>
</dbReference>
<dbReference type="GO" id="GO:0005634">
    <property type="term" value="C:nucleus"/>
    <property type="evidence" value="ECO:0007669"/>
    <property type="project" value="TreeGrafter"/>
</dbReference>
<dbReference type="SMART" id="SM00166">
    <property type="entry name" value="UBX"/>
    <property type="match status" value="1"/>
</dbReference>
<dbReference type="InterPro" id="IPR001012">
    <property type="entry name" value="UBX_dom"/>
</dbReference>
<dbReference type="GO" id="GO:0007030">
    <property type="term" value="P:Golgi organization"/>
    <property type="evidence" value="ECO:0007669"/>
    <property type="project" value="TreeGrafter"/>
</dbReference>
<feature type="domain" description="SEP" evidence="3">
    <location>
        <begin position="175"/>
        <end position="238"/>
    </location>
</feature>
<dbReference type="InterPro" id="IPR009060">
    <property type="entry name" value="UBA-like_sf"/>
</dbReference>
<dbReference type="PROSITE" id="PS50033">
    <property type="entry name" value="UBX"/>
    <property type="match status" value="1"/>
</dbReference>
<dbReference type="Gene3D" id="3.10.20.90">
    <property type="entry name" value="Phosphatidylinositol 3-kinase Catalytic Subunit, Chain A, domain 1"/>
    <property type="match status" value="1"/>
</dbReference>
<dbReference type="PANTHER" id="PTHR23333:SF20">
    <property type="entry name" value="NSFL1 COFACTOR P47"/>
    <property type="match status" value="1"/>
</dbReference>
<dbReference type="PANTHER" id="PTHR23333">
    <property type="entry name" value="UBX DOMAIN CONTAINING PROTEIN"/>
    <property type="match status" value="1"/>
</dbReference>
<gene>
    <name evidence="4" type="ORF">CALMAC_LOCUS5353</name>
</gene>
<organism evidence="4 5">
    <name type="scientific">Callosobruchus maculatus</name>
    <name type="common">Southern cowpea weevil</name>
    <name type="synonym">Pulse bruchid</name>
    <dbReference type="NCBI Taxonomy" id="64391"/>
    <lineage>
        <taxon>Eukaryota</taxon>
        <taxon>Metazoa</taxon>
        <taxon>Ecdysozoa</taxon>
        <taxon>Arthropoda</taxon>
        <taxon>Hexapoda</taxon>
        <taxon>Insecta</taxon>
        <taxon>Pterygota</taxon>
        <taxon>Neoptera</taxon>
        <taxon>Endopterygota</taxon>
        <taxon>Coleoptera</taxon>
        <taxon>Polyphaga</taxon>
        <taxon>Cucujiformia</taxon>
        <taxon>Chrysomeloidea</taxon>
        <taxon>Chrysomelidae</taxon>
        <taxon>Bruchinae</taxon>
        <taxon>Bruchini</taxon>
        <taxon>Callosobruchus</taxon>
    </lineage>
</organism>
<dbReference type="Gene3D" id="3.30.420.210">
    <property type="entry name" value="SEP domain"/>
    <property type="match status" value="1"/>
</dbReference>
<feature type="compositionally biased region" description="Polar residues" evidence="1">
    <location>
        <begin position="75"/>
        <end position="88"/>
    </location>
</feature>
<dbReference type="InterPro" id="IPR036241">
    <property type="entry name" value="NSFL1C_SEP_dom_sf"/>
</dbReference>
<dbReference type="EMBL" id="CAACVG010006773">
    <property type="protein sequence ID" value="VEN41583.1"/>
    <property type="molecule type" value="Genomic_DNA"/>
</dbReference>
<dbReference type="AlphaFoldDB" id="A0A653C248"/>
<dbReference type="GO" id="GO:0005829">
    <property type="term" value="C:cytosol"/>
    <property type="evidence" value="ECO:0007669"/>
    <property type="project" value="TreeGrafter"/>
</dbReference>
<reference evidence="4 5" key="1">
    <citation type="submission" date="2019-01" db="EMBL/GenBank/DDBJ databases">
        <authorList>
            <person name="Sayadi A."/>
        </authorList>
    </citation>
    <scope>NUCLEOTIDE SEQUENCE [LARGE SCALE GENOMIC DNA]</scope>
</reference>
<dbReference type="FunFam" id="1.10.8.10:FF:000020">
    <property type="entry name" value="NSFL1 (p97) cofactor (p47)"/>
    <property type="match status" value="1"/>
</dbReference>
<dbReference type="SUPFAM" id="SSF54236">
    <property type="entry name" value="Ubiquitin-like"/>
    <property type="match status" value="1"/>
</dbReference>
<dbReference type="FunFam" id="3.30.420.210:FF:000002">
    <property type="entry name" value="UBX domain-containing protein 1"/>
    <property type="match status" value="1"/>
</dbReference>
<dbReference type="GO" id="GO:0043161">
    <property type="term" value="P:proteasome-mediated ubiquitin-dependent protein catabolic process"/>
    <property type="evidence" value="ECO:0007669"/>
    <property type="project" value="TreeGrafter"/>
</dbReference>
<dbReference type="InterPro" id="IPR012989">
    <property type="entry name" value="SEP_domain"/>
</dbReference>
<dbReference type="Pfam" id="PF00789">
    <property type="entry name" value="UBX"/>
    <property type="match status" value="1"/>
</dbReference>
<dbReference type="Gene3D" id="1.10.8.10">
    <property type="entry name" value="DNA helicase RuvA subunit, C-terminal domain"/>
    <property type="match status" value="1"/>
</dbReference>
<dbReference type="SUPFAM" id="SSF102848">
    <property type="entry name" value="NSFL1 (p97 ATPase) cofactor p47, SEP domain"/>
    <property type="match status" value="1"/>
</dbReference>
<dbReference type="GO" id="GO:0043130">
    <property type="term" value="F:ubiquitin binding"/>
    <property type="evidence" value="ECO:0007669"/>
    <property type="project" value="TreeGrafter"/>
</dbReference>
<evidence type="ECO:0000259" key="3">
    <source>
        <dbReference type="PROSITE" id="PS51399"/>
    </source>
</evidence>
<feature type="region of interest" description="Disordered" evidence="1">
    <location>
        <begin position="47"/>
        <end position="93"/>
    </location>
</feature>
<dbReference type="Proteomes" id="UP000410492">
    <property type="component" value="Unassembled WGS sequence"/>
</dbReference>
<dbReference type="OrthoDB" id="25887at2759"/>
<sequence length="365" mass="40265">MSDQEEKVTQFTGITGVSEDRAKFYLESAAWQVEVALARYYENDGDVEAAGESQNTPREQERSPGSLNRPKPKPRSSNIATMNTLTTSSDEEEEGQAYYAGGSENSGQQVLGPPKKRDIVADMFQSVHDHGVEILDPAASSSHSNTRAFPGTGYKLGQDENDTEIIPGVAEPQRPAIVHLRLWRDGFSINDGDLRPYTDPNNAQFLDSIKRGEIPQELRQGSAEVHLAMEDHRMEAYKPQQKQRSTRAFQGHGYTLGSPAPAVIGASKEEDKPVNEAKAKEILKLDSNKPTTSLQIRLADGSRLVGQFNHDHTIGEVRSYIQNARPQYQAQAFNLLSTYPSKVLDDAETIKTAGLLNAAIMQKLI</sequence>
<dbReference type="GO" id="GO:0061025">
    <property type="term" value="P:membrane fusion"/>
    <property type="evidence" value="ECO:0007669"/>
    <property type="project" value="TreeGrafter"/>
</dbReference>